<name>A0AAD7HR44_9AGAR</name>
<accession>A0AAD7HR44</accession>
<dbReference type="Proteomes" id="UP001215280">
    <property type="component" value="Unassembled WGS sequence"/>
</dbReference>
<gene>
    <name evidence="3" type="ORF">DFH07DRAFT_782773</name>
</gene>
<feature type="compositionally biased region" description="Basic and acidic residues" evidence="1">
    <location>
        <begin position="164"/>
        <end position="189"/>
    </location>
</feature>
<dbReference type="AlphaFoldDB" id="A0AAD7HR44"/>
<evidence type="ECO:0000256" key="1">
    <source>
        <dbReference type="SAM" id="MobiDB-lite"/>
    </source>
</evidence>
<sequence>MSMGTTIAIAFIDLIALISLVTTISHNSDGEQAMHYSDYLRMTTDYWGKLGARPEMLDRKITEYWSTCNHSTIAQMSEREEQCLQRSGTNKMNGEDRQCVLEEHLTMRGSSSLRCEKLGDVGGEGMWDGVRSLSLLEFQTAEAGRLVQGRRRQRNGGRQNRHGGRGDESEAGARQEAGRRQRERDDRINLRSICQHTSSTRTDQAHDDPFPRSPHPRNTVLPPQASLACVKLVQVAHAPADRNNGPTGVQERRRAQSVKFEFLRAQRRRVESPWR</sequence>
<evidence type="ECO:0000256" key="2">
    <source>
        <dbReference type="SAM" id="SignalP"/>
    </source>
</evidence>
<proteinExistence type="predicted"/>
<protein>
    <submittedName>
        <fullName evidence="3">Uncharacterized protein</fullName>
    </submittedName>
</protein>
<feature type="chain" id="PRO_5042070525" evidence="2">
    <location>
        <begin position="24"/>
        <end position="275"/>
    </location>
</feature>
<evidence type="ECO:0000313" key="4">
    <source>
        <dbReference type="Proteomes" id="UP001215280"/>
    </source>
</evidence>
<keyword evidence="2" id="KW-0732">Signal</keyword>
<organism evidence="3 4">
    <name type="scientific">Mycena maculata</name>
    <dbReference type="NCBI Taxonomy" id="230809"/>
    <lineage>
        <taxon>Eukaryota</taxon>
        <taxon>Fungi</taxon>
        <taxon>Dikarya</taxon>
        <taxon>Basidiomycota</taxon>
        <taxon>Agaricomycotina</taxon>
        <taxon>Agaricomycetes</taxon>
        <taxon>Agaricomycetidae</taxon>
        <taxon>Agaricales</taxon>
        <taxon>Marasmiineae</taxon>
        <taxon>Mycenaceae</taxon>
        <taxon>Mycena</taxon>
    </lineage>
</organism>
<feature type="signal peptide" evidence="2">
    <location>
        <begin position="1"/>
        <end position="23"/>
    </location>
</feature>
<reference evidence="3" key="1">
    <citation type="submission" date="2023-03" db="EMBL/GenBank/DDBJ databases">
        <title>Massive genome expansion in bonnet fungi (Mycena s.s.) driven by repeated elements and novel gene families across ecological guilds.</title>
        <authorList>
            <consortium name="Lawrence Berkeley National Laboratory"/>
            <person name="Harder C.B."/>
            <person name="Miyauchi S."/>
            <person name="Viragh M."/>
            <person name="Kuo A."/>
            <person name="Thoen E."/>
            <person name="Andreopoulos B."/>
            <person name="Lu D."/>
            <person name="Skrede I."/>
            <person name="Drula E."/>
            <person name="Henrissat B."/>
            <person name="Morin E."/>
            <person name="Kohler A."/>
            <person name="Barry K."/>
            <person name="LaButti K."/>
            <person name="Morin E."/>
            <person name="Salamov A."/>
            <person name="Lipzen A."/>
            <person name="Mereny Z."/>
            <person name="Hegedus B."/>
            <person name="Baldrian P."/>
            <person name="Stursova M."/>
            <person name="Weitz H."/>
            <person name="Taylor A."/>
            <person name="Grigoriev I.V."/>
            <person name="Nagy L.G."/>
            <person name="Martin F."/>
            <person name="Kauserud H."/>
        </authorList>
    </citation>
    <scope>NUCLEOTIDE SEQUENCE</scope>
    <source>
        <strain evidence="3">CBHHK188m</strain>
    </source>
</reference>
<dbReference type="EMBL" id="JARJLG010000220">
    <property type="protein sequence ID" value="KAJ7726334.1"/>
    <property type="molecule type" value="Genomic_DNA"/>
</dbReference>
<evidence type="ECO:0000313" key="3">
    <source>
        <dbReference type="EMBL" id="KAJ7726334.1"/>
    </source>
</evidence>
<feature type="region of interest" description="Disordered" evidence="1">
    <location>
        <begin position="146"/>
        <end position="221"/>
    </location>
</feature>
<comment type="caution">
    <text evidence="3">The sequence shown here is derived from an EMBL/GenBank/DDBJ whole genome shotgun (WGS) entry which is preliminary data.</text>
</comment>
<feature type="compositionally biased region" description="Polar residues" evidence="1">
    <location>
        <begin position="192"/>
        <end position="202"/>
    </location>
</feature>
<feature type="compositionally biased region" description="Basic residues" evidence="1">
    <location>
        <begin position="148"/>
        <end position="163"/>
    </location>
</feature>
<keyword evidence="4" id="KW-1185">Reference proteome</keyword>